<dbReference type="GO" id="GO:0005829">
    <property type="term" value="C:cytosol"/>
    <property type="evidence" value="ECO:0007669"/>
    <property type="project" value="TreeGrafter"/>
</dbReference>
<dbReference type="AlphaFoldDB" id="I0Z9G5"/>
<evidence type="ECO:0000256" key="3">
    <source>
        <dbReference type="ARBA" id="ARBA00016774"/>
    </source>
</evidence>
<evidence type="ECO:0000256" key="7">
    <source>
        <dbReference type="RuleBase" id="RU363068"/>
    </source>
</evidence>
<evidence type="ECO:0000313" key="8">
    <source>
        <dbReference type="EMBL" id="EIE27284.1"/>
    </source>
</evidence>
<dbReference type="GO" id="GO:0052689">
    <property type="term" value="F:carboxylic ester hydrolase activity"/>
    <property type="evidence" value="ECO:0007669"/>
    <property type="project" value="UniProtKB-KW"/>
</dbReference>
<dbReference type="RefSeq" id="XP_005651828.1">
    <property type="nucleotide sequence ID" value="XM_005651771.1"/>
</dbReference>
<dbReference type="NCBIfam" id="TIGR02821">
    <property type="entry name" value="fghA_ester_D"/>
    <property type="match status" value="1"/>
</dbReference>
<feature type="active site" description="Charge relay system" evidence="6">
    <location>
        <position position="260"/>
    </location>
</feature>
<keyword evidence="4 7" id="KW-0719">Serine esterase</keyword>
<dbReference type="PANTHER" id="PTHR10061:SF0">
    <property type="entry name" value="S-FORMYLGLUTATHIONE HYDROLASE"/>
    <property type="match status" value="1"/>
</dbReference>
<evidence type="ECO:0000256" key="5">
    <source>
        <dbReference type="ARBA" id="ARBA00022801"/>
    </source>
</evidence>
<dbReference type="GeneID" id="17045299"/>
<comment type="similarity">
    <text evidence="1 7">Belongs to the esterase D family.</text>
</comment>
<dbReference type="GO" id="GO:0018738">
    <property type="term" value="F:S-formylglutathione hydrolase activity"/>
    <property type="evidence" value="ECO:0007669"/>
    <property type="project" value="UniProtKB-EC"/>
</dbReference>
<proteinExistence type="inferred from homology"/>
<dbReference type="Pfam" id="PF00756">
    <property type="entry name" value="Esterase"/>
    <property type="match status" value="1"/>
</dbReference>
<name>I0Z9G5_COCSC</name>
<evidence type="ECO:0000256" key="6">
    <source>
        <dbReference type="PIRSR" id="PIRSR614186-1"/>
    </source>
</evidence>
<protein>
    <recommendedName>
        <fullName evidence="3 7">S-formylglutathione hydrolase</fullName>
        <ecNumber evidence="2 7">3.1.2.12</ecNumber>
    </recommendedName>
</protein>
<dbReference type="FunFam" id="3.40.50.1820:FF:000002">
    <property type="entry name" value="S-formylglutathione hydrolase"/>
    <property type="match status" value="1"/>
</dbReference>
<dbReference type="GO" id="GO:0046294">
    <property type="term" value="P:formaldehyde catabolic process"/>
    <property type="evidence" value="ECO:0007669"/>
    <property type="project" value="InterPro"/>
</dbReference>
<comment type="catalytic activity">
    <reaction evidence="7">
        <text>S-formylglutathione + H2O = formate + glutathione + H(+)</text>
        <dbReference type="Rhea" id="RHEA:14961"/>
        <dbReference type="ChEBI" id="CHEBI:15377"/>
        <dbReference type="ChEBI" id="CHEBI:15378"/>
        <dbReference type="ChEBI" id="CHEBI:15740"/>
        <dbReference type="ChEBI" id="CHEBI:57688"/>
        <dbReference type="ChEBI" id="CHEBI:57925"/>
        <dbReference type="EC" id="3.1.2.12"/>
    </reaction>
</comment>
<feature type="active site" description="Charge relay system" evidence="6">
    <location>
        <position position="147"/>
    </location>
</feature>
<dbReference type="InterPro" id="IPR000801">
    <property type="entry name" value="Esterase-like"/>
</dbReference>
<comment type="subcellular location">
    <subcellularLocation>
        <location evidence="7">Cytoplasm</location>
    </subcellularLocation>
</comment>
<comment type="function">
    <text evidence="7">Serine hydrolase involved in the detoxification of formaldehyde.</text>
</comment>
<dbReference type="InterPro" id="IPR014186">
    <property type="entry name" value="S-formylglutathione_hydrol"/>
</dbReference>
<accession>I0Z9G5</accession>
<keyword evidence="5 7" id="KW-0378">Hydrolase</keyword>
<dbReference type="EC" id="3.1.2.12" evidence="2 7"/>
<evidence type="ECO:0000313" key="9">
    <source>
        <dbReference type="Proteomes" id="UP000007264"/>
    </source>
</evidence>
<gene>
    <name evidence="8" type="ORF">COCSUDRAFT_52121</name>
</gene>
<dbReference type="EMBL" id="AGSI01000001">
    <property type="protein sequence ID" value="EIE27284.1"/>
    <property type="molecule type" value="Genomic_DNA"/>
</dbReference>
<dbReference type="STRING" id="574566.I0Z9G5"/>
<dbReference type="Gene3D" id="3.40.50.1820">
    <property type="entry name" value="alpha/beta hydrolase"/>
    <property type="match status" value="1"/>
</dbReference>
<evidence type="ECO:0000256" key="4">
    <source>
        <dbReference type="ARBA" id="ARBA00022487"/>
    </source>
</evidence>
<dbReference type="OrthoDB" id="420518at2759"/>
<feature type="active site" description="Charge relay system" evidence="6">
    <location>
        <position position="224"/>
    </location>
</feature>
<dbReference type="eggNOG" id="KOG3101">
    <property type="taxonomic scope" value="Eukaryota"/>
</dbReference>
<keyword evidence="7" id="KW-0963">Cytoplasm</keyword>
<reference evidence="8 9" key="1">
    <citation type="journal article" date="2012" name="Genome Biol.">
        <title>The genome of the polar eukaryotic microalga coccomyxa subellipsoidea reveals traits of cold adaptation.</title>
        <authorList>
            <person name="Blanc G."/>
            <person name="Agarkova I."/>
            <person name="Grimwood J."/>
            <person name="Kuo A."/>
            <person name="Brueggeman A."/>
            <person name="Dunigan D."/>
            <person name="Gurnon J."/>
            <person name="Ladunga I."/>
            <person name="Lindquist E."/>
            <person name="Lucas S."/>
            <person name="Pangilinan J."/>
            <person name="Proschold T."/>
            <person name="Salamov A."/>
            <person name="Schmutz J."/>
            <person name="Weeks D."/>
            <person name="Yamada T."/>
            <person name="Claverie J.M."/>
            <person name="Grigoriev I."/>
            <person name="Van Etten J."/>
            <person name="Lomsadze A."/>
            <person name="Borodovsky M."/>
        </authorList>
    </citation>
    <scope>NUCLEOTIDE SEQUENCE [LARGE SCALE GENOMIC DNA]</scope>
    <source>
        <strain evidence="8 9">C-169</strain>
    </source>
</reference>
<dbReference type="Proteomes" id="UP000007264">
    <property type="component" value="Unassembled WGS sequence"/>
</dbReference>
<dbReference type="SUPFAM" id="SSF53474">
    <property type="entry name" value="alpha/beta-Hydrolases"/>
    <property type="match status" value="1"/>
</dbReference>
<evidence type="ECO:0000256" key="2">
    <source>
        <dbReference type="ARBA" id="ARBA00012479"/>
    </source>
</evidence>
<dbReference type="KEGG" id="csl:COCSUDRAFT_52121"/>
<dbReference type="PANTHER" id="PTHR10061">
    <property type="entry name" value="S-FORMYLGLUTATHIONE HYDROLASE"/>
    <property type="match status" value="1"/>
</dbReference>
<dbReference type="InterPro" id="IPR029058">
    <property type="entry name" value="AB_hydrolase_fold"/>
</dbReference>
<sequence length="284" mass="31466">MAELQKSNKVFGGWNRRYAHKSEELGCTMNFSVFFPPAAESQKVPVVYFLSGLTCTDENVMTKSGIQRKAAEEGVAIIAPDTSPRGLNIPGESDSWDFGVGAGFYLNATQPTWKNWRMYDYITKELPSVLEKFEELDLSNAAIMGHSMGGHGALTLGLRNPQLYKSISAFSPICNPTQVPWGQKAFSGYLGDNQEEWKQYDATELVKAYNGPPRSILIDVGTKDDFLEKQLKPESFAKAAASQGGSSIKLQLRMQEDYDHSYFFISTFVADHLAHHANALKATS</sequence>
<evidence type="ECO:0000256" key="1">
    <source>
        <dbReference type="ARBA" id="ARBA00005622"/>
    </source>
</evidence>
<keyword evidence="9" id="KW-1185">Reference proteome</keyword>
<comment type="caution">
    <text evidence="8">The sequence shown here is derived from an EMBL/GenBank/DDBJ whole genome shotgun (WGS) entry which is preliminary data.</text>
</comment>
<organism evidence="8 9">
    <name type="scientific">Coccomyxa subellipsoidea (strain C-169)</name>
    <name type="common">Green microalga</name>
    <dbReference type="NCBI Taxonomy" id="574566"/>
    <lineage>
        <taxon>Eukaryota</taxon>
        <taxon>Viridiplantae</taxon>
        <taxon>Chlorophyta</taxon>
        <taxon>core chlorophytes</taxon>
        <taxon>Trebouxiophyceae</taxon>
        <taxon>Trebouxiophyceae incertae sedis</taxon>
        <taxon>Coccomyxaceae</taxon>
        <taxon>Coccomyxa</taxon>
        <taxon>Coccomyxa subellipsoidea</taxon>
    </lineage>
</organism>